<feature type="region of interest" description="Disordered" evidence="1">
    <location>
        <begin position="1"/>
        <end position="61"/>
    </location>
</feature>
<gene>
    <name evidence="2" type="ORF">GWI33_003125</name>
</gene>
<evidence type="ECO:0000256" key="1">
    <source>
        <dbReference type="SAM" id="MobiDB-lite"/>
    </source>
</evidence>
<dbReference type="EMBL" id="JAACXV010022426">
    <property type="protein sequence ID" value="KAF7263297.1"/>
    <property type="molecule type" value="Genomic_DNA"/>
</dbReference>
<dbReference type="Proteomes" id="UP000625711">
    <property type="component" value="Unassembled WGS sequence"/>
</dbReference>
<reference evidence="2" key="1">
    <citation type="submission" date="2020-08" db="EMBL/GenBank/DDBJ databases">
        <title>Genome sequencing and assembly of the red palm weevil Rhynchophorus ferrugineus.</title>
        <authorList>
            <person name="Dias G.B."/>
            <person name="Bergman C.M."/>
            <person name="Manee M."/>
        </authorList>
    </citation>
    <scope>NUCLEOTIDE SEQUENCE</scope>
    <source>
        <strain evidence="2">AA-2017</strain>
        <tissue evidence="2">Whole larva</tissue>
    </source>
</reference>
<sequence length="61" mass="7071">SLRLPPPNRKENSGEEKKKREERRGRAVVFVPHCSRPKPRTDKFPIKVRNVSPPRDTIVLA</sequence>
<dbReference type="AlphaFoldDB" id="A0A834HJF7"/>
<proteinExistence type="predicted"/>
<evidence type="ECO:0000313" key="3">
    <source>
        <dbReference type="Proteomes" id="UP000625711"/>
    </source>
</evidence>
<keyword evidence="3" id="KW-1185">Reference proteome</keyword>
<comment type="caution">
    <text evidence="2">The sequence shown here is derived from an EMBL/GenBank/DDBJ whole genome shotgun (WGS) entry which is preliminary data.</text>
</comment>
<name>A0A834HJF7_RHYFE</name>
<feature type="non-terminal residue" evidence="2">
    <location>
        <position position="1"/>
    </location>
</feature>
<protein>
    <submittedName>
        <fullName evidence="2">Uncharacterized protein</fullName>
    </submittedName>
</protein>
<evidence type="ECO:0000313" key="2">
    <source>
        <dbReference type="EMBL" id="KAF7263297.1"/>
    </source>
</evidence>
<accession>A0A834HJF7</accession>
<organism evidence="2 3">
    <name type="scientific">Rhynchophorus ferrugineus</name>
    <name type="common">Red palm weevil</name>
    <name type="synonym">Curculio ferrugineus</name>
    <dbReference type="NCBI Taxonomy" id="354439"/>
    <lineage>
        <taxon>Eukaryota</taxon>
        <taxon>Metazoa</taxon>
        <taxon>Ecdysozoa</taxon>
        <taxon>Arthropoda</taxon>
        <taxon>Hexapoda</taxon>
        <taxon>Insecta</taxon>
        <taxon>Pterygota</taxon>
        <taxon>Neoptera</taxon>
        <taxon>Endopterygota</taxon>
        <taxon>Coleoptera</taxon>
        <taxon>Polyphaga</taxon>
        <taxon>Cucujiformia</taxon>
        <taxon>Curculionidae</taxon>
        <taxon>Dryophthorinae</taxon>
        <taxon>Rhynchophorus</taxon>
    </lineage>
</organism>
<feature type="compositionally biased region" description="Basic and acidic residues" evidence="1">
    <location>
        <begin position="8"/>
        <end position="25"/>
    </location>
</feature>